<gene>
    <name evidence="7" type="ORF">Prudu_000096</name>
</gene>
<dbReference type="InterPro" id="IPR027496">
    <property type="entry name" value="ARD_euk"/>
</dbReference>
<dbReference type="SUPFAM" id="SSF51182">
    <property type="entry name" value="RmlC-like cupins"/>
    <property type="match status" value="1"/>
</dbReference>
<dbReference type="EC" id="1.13.11.53" evidence="4"/>
<comment type="catalytic activity">
    <reaction evidence="4">
        <text>1,2-dihydroxy-5-(methylsulfanyl)pent-1-en-3-one + O2 = 4-methylsulfanyl-2-oxobutanoate + formate + 2 H(+)</text>
        <dbReference type="Rhea" id="RHEA:24504"/>
        <dbReference type="ChEBI" id="CHEBI:15378"/>
        <dbReference type="ChEBI" id="CHEBI:15379"/>
        <dbReference type="ChEBI" id="CHEBI:15740"/>
        <dbReference type="ChEBI" id="CHEBI:16723"/>
        <dbReference type="ChEBI" id="CHEBI:49252"/>
        <dbReference type="EC" id="1.13.11.54"/>
    </reaction>
</comment>
<keyword evidence="4" id="KW-0479">Metal-binding</keyword>
<evidence type="ECO:0000259" key="6">
    <source>
        <dbReference type="PROSITE" id="PS51320"/>
    </source>
</evidence>
<dbReference type="GO" id="GO:0005634">
    <property type="term" value="C:nucleus"/>
    <property type="evidence" value="ECO:0007669"/>
    <property type="project" value="UniProtKB-SubCell"/>
</dbReference>
<feature type="compositionally biased region" description="Basic and acidic residues" evidence="5">
    <location>
        <begin position="128"/>
        <end position="138"/>
    </location>
</feature>
<sequence length="551" mass="62649">MGLSAAETPAMNATTTSFRSILEKPLNQLTEDDISQLTREDCRKYLKEKGMRRPSWNKSQAIQQVISLKALLEPNDDTGAGALRRIVVSPHTTTPRAASNSAGSAKEASADVQVSVSADEPVPYQKPVQEDRPADADTKAISPRNQCTIDASVRQMTIFYCGKVNVYDGVPPDKARAIMHLAARPNSLPLDNQFGGTAALRSLRCQFQTAGDKDGFLPPSATFSQAMQTEKIGEYTQQYWEKGNSTRDPDVALRSILEEPFIISKSVRQEGQASRKVSLERYREKRKDRGRLKIKKNIGSSSSLEVFLNHQLRTHTSNGNSSQSGTSSPPQPGRYKQLTISQREENSLFGPFTQQNAELESESAMAIEAWFMDESDEDPRLPHHRNPKELVPLDHLAELGVLYWRLNPKDYENDQQLRNIRETRGYNYMDLLDICPEKLENYEEKLKNFYTEHIHADEEIRYCLEGSGYFDVRDKNDRWIRIWIKAGDLIILPAGIYHRFTLDTSNYVKLMRLFMGEPVWISYNRPQEDHPARKEYIESFTKKVGVALEAH</sequence>
<dbReference type="InterPro" id="IPR010399">
    <property type="entry name" value="Tify_dom"/>
</dbReference>
<dbReference type="InterPro" id="IPR014710">
    <property type="entry name" value="RmlC-like_jellyroll"/>
</dbReference>
<organism evidence="7">
    <name type="scientific">Prunus dulcis</name>
    <name type="common">Almond</name>
    <name type="synonym">Amygdalus dulcis</name>
    <dbReference type="NCBI Taxonomy" id="3755"/>
    <lineage>
        <taxon>Eukaryota</taxon>
        <taxon>Viridiplantae</taxon>
        <taxon>Streptophyta</taxon>
        <taxon>Embryophyta</taxon>
        <taxon>Tracheophyta</taxon>
        <taxon>Spermatophyta</taxon>
        <taxon>Magnoliopsida</taxon>
        <taxon>eudicotyledons</taxon>
        <taxon>Gunneridae</taxon>
        <taxon>Pentapetalae</taxon>
        <taxon>rosids</taxon>
        <taxon>fabids</taxon>
        <taxon>Rosales</taxon>
        <taxon>Rosaceae</taxon>
        <taxon>Amygdaloideae</taxon>
        <taxon>Amygdaleae</taxon>
        <taxon>Prunus</taxon>
    </lineage>
</organism>
<dbReference type="EC" id="1.13.11.54" evidence="4"/>
<comment type="pathway">
    <text evidence="4">Amino-acid biosynthesis; L-methionine biosynthesis via salvage pathway; L-methionine from S-methyl-5-thio-alpha-D-ribose 1-phosphate: step 5/6.</text>
</comment>
<dbReference type="InterPro" id="IPR004313">
    <property type="entry name" value="ARD"/>
</dbReference>
<dbReference type="GO" id="GO:0005886">
    <property type="term" value="C:plasma membrane"/>
    <property type="evidence" value="ECO:0007669"/>
    <property type="project" value="UniProtKB-SubCell"/>
</dbReference>
<dbReference type="EMBL" id="AP019297">
    <property type="protein sequence ID" value="BBG92374.1"/>
    <property type="molecule type" value="Genomic_DNA"/>
</dbReference>
<feature type="domain" description="Tify" evidence="6">
    <location>
        <begin position="149"/>
        <end position="184"/>
    </location>
</feature>
<name>A0A4Y1QKK5_PRUDU</name>
<dbReference type="PANTHER" id="PTHR23418:SF4">
    <property type="entry name" value="ACIREDUCTONE DIOXYGENASE 4"/>
    <property type="match status" value="1"/>
</dbReference>
<dbReference type="PANTHER" id="PTHR23418">
    <property type="entry name" value="ACIREDUCTONE DIOXYGENASE"/>
    <property type="match status" value="1"/>
</dbReference>
<keyword evidence="4" id="KW-0408">Iron</keyword>
<dbReference type="GO" id="GO:0019509">
    <property type="term" value="P:L-methionine salvage from methylthioadenosine"/>
    <property type="evidence" value="ECO:0007669"/>
    <property type="project" value="UniProtKB-UniRule"/>
</dbReference>
<feature type="compositionally biased region" description="Low complexity" evidence="5">
    <location>
        <begin position="316"/>
        <end position="328"/>
    </location>
</feature>
<dbReference type="SMART" id="SM00979">
    <property type="entry name" value="TIFY"/>
    <property type="match status" value="1"/>
</dbReference>
<dbReference type="Pfam" id="PF06200">
    <property type="entry name" value="tify"/>
    <property type="match status" value="1"/>
</dbReference>
<dbReference type="CDD" id="cd02232">
    <property type="entry name" value="cupin_ARD"/>
    <property type="match status" value="1"/>
</dbReference>
<evidence type="ECO:0000256" key="3">
    <source>
        <dbReference type="ARBA" id="ARBA00023242"/>
    </source>
</evidence>
<dbReference type="GO" id="GO:0010308">
    <property type="term" value="F:acireductone dioxygenase (Ni2+-requiring) activity"/>
    <property type="evidence" value="ECO:0007669"/>
    <property type="project" value="UniProtKB-UniRule"/>
</dbReference>
<keyword evidence="4" id="KW-0486">Methionine biosynthesis</keyword>
<dbReference type="Gene3D" id="2.60.120.10">
    <property type="entry name" value="Jelly Rolls"/>
    <property type="match status" value="1"/>
</dbReference>
<evidence type="ECO:0000256" key="1">
    <source>
        <dbReference type="ARBA" id="ARBA00004413"/>
    </source>
</evidence>
<dbReference type="GO" id="GO:0010309">
    <property type="term" value="F:acireductone dioxygenase [iron(II)-requiring] activity"/>
    <property type="evidence" value="ECO:0007669"/>
    <property type="project" value="UniProtKB-UniRule"/>
</dbReference>
<keyword evidence="4" id="KW-0533">Nickel</keyword>
<reference evidence="7" key="1">
    <citation type="journal article" date="2019" name="Science">
        <title>Mutation of a bHLH transcription factor allowed almond domestication.</title>
        <authorList>
            <person name="Sanchez-Perez R."/>
            <person name="Pavan S."/>
            <person name="Mazzeo R."/>
            <person name="Moldovan C."/>
            <person name="Aiese Cigliano R."/>
            <person name="Del Cueto J."/>
            <person name="Ricciardi F."/>
            <person name="Lotti C."/>
            <person name="Ricciardi L."/>
            <person name="Dicenta F."/>
            <person name="Lopez-Marques R.L."/>
            <person name="Lindberg Moller B."/>
        </authorList>
    </citation>
    <scope>NUCLEOTIDE SEQUENCE</scope>
</reference>
<protein>
    <recommendedName>
        <fullName evidence="4">Acireductone dioxygenase</fullName>
    </recommendedName>
    <alternativeName>
        <fullName evidence="4">Acireductone dioxygenase (Fe(2+)-requiring)</fullName>
        <shortName evidence="4">ARD'</shortName>
        <shortName evidence="4">Fe-ARD</shortName>
        <ecNumber evidence="4">1.13.11.54</ecNumber>
    </alternativeName>
    <alternativeName>
        <fullName evidence="4">Acireductone dioxygenase (Ni(2+)-requiring)</fullName>
        <shortName evidence="4">ARD</shortName>
        <shortName evidence="4">Ni-ARD</shortName>
        <ecNumber evidence="4">1.13.11.53</ecNumber>
    </alternativeName>
</protein>
<comment type="cofactor">
    <cofactor evidence="4">
        <name>Fe(2+)</name>
        <dbReference type="ChEBI" id="CHEBI:29033"/>
    </cofactor>
    <cofactor evidence="4">
        <name>Ni(2+)</name>
        <dbReference type="ChEBI" id="CHEBI:49786"/>
    </cofactor>
    <text evidence="4">Binds either 1 Fe or Ni cation per monomer. Iron-binding promotes an acireductone dioxygenase reaction producing 2-keto-4-methylthiobutyrate, while nickel-binding promotes an acireductone dioxygenase reaction producing 3-(methylsulfanyl)propanoate.</text>
</comment>
<feature type="binding site" evidence="4">
    <location>
        <position position="498"/>
    </location>
    <ligand>
        <name>Ni(2+)</name>
        <dbReference type="ChEBI" id="CHEBI:49786"/>
        <note>for nickel-dependent acireductone dioxygenase activity</note>
    </ligand>
</feature>
<dbReference type="GO" id="GO:0016151">
    <property type="term" value="F:nickel cation binding"/>
    <property type="evidence" value="ECO:0007669"/>
    <property type="project" value="UniProtKB-UniRule"/>
</dbReference>
<dbReference type="GO" id="GO:0005737">
    <property type="term" value="C:cytoplasm"/>
    <property type="evidence" value="ECO:0007669"/>
    <property type="project" value="UniProtKB-SubCell"/>
</dbReference>
<feature type="binding site" evidence="4">
    <location>
        <position position="453"/>
    </location>
    <ligand>
        <name>Ni(2+)</name>
        <dbReference type="ChEBI" id="CHEBI:49786"/>
        <note>for nickel-dependent acireductone dioxygenase activity</note>
    </ligand>
</feature>
<comment type="catalytic activity">
    <reaction evidence="4">
        <text>1,2-dihydroxy-5-(methylsulfanyl)pent-1-en-3-one + O2 = 3-(methylsulfanyl)propanoate + CO + formate + 2 H(+)</text>
        <dbReference type="Rhea" id="RHEA:14161"/>
        <dbReference type="ChEBI" id="CHEBI:15378"/>
        <dbReference type="ChEBI" id="CHEBI:15379"/>
        <dbReference type="ChEBI" id="CHEBI:15740"/>
        <dbReference type="ChEBI" id="CHEBI:17245"/>
        <dbReference type="ChEBI" id="CHEBI:49016"/>
        <dbReference type="ChEBI" id="CHEBI:49252"/>
        <dbReference type="EC" id="1.13.11.53"/>
    </reaction>
</comment>
<comment type="function">
    <text evidence="4">Catalyzes 2 different reactions between oxygen and the acireductone 1,2-dihydroxy-3-keto-5-methylthiopentene (DHK-MTPene) depending upon the metal bound in the active site. Fe-containing acireductone dioxygenase (Fe-ARD) produces formate and 2-keto-4-methylthiobutyrate (KMTB), the alpha-ketoacid precursor of methionine in the methionine recycle pathway. Ni-containing acireductone dioxygenase (Ni-ARD) produces methylthiopropionate, carbon monoxide and formate, and does not lie on the methionine recycle pathway.</text>
</comment>
<feature type="compositionally biased region" description="Polar residues" evidence="5">
    <location>
        <begin position="91"/>
        <end position="103"/>
    </location>
</feature>
<feature type="binding site" evidence="4">
    <location>
        <position position="455"/>
    </location>
    <ligand>
        <name>Ni(2+)</name>
        <dbReference type="ChEBI" id="CHEBI:49786"/>
        <note>for nickel-dependent acireductone dioxygenase activity</note>
    </ligand>
</feature>
<comment type="subcellular location">
    <subcellularLocation>
        <location evidence="1">Cell membrane</location>
        <topology evidence="1">Peripheral membrane protein</topology>
        <orientation evidence="1">Cytoplasmic side</orientation>
    </subcellularLocation>
    <subcellularLocation>
        <location evidence="4">Cytoplasm</location>
    </subcellularLocation>
    <subcellularLocation>
        <location evidence="4">Nucleus</location>
    </subcellularLocation>
</comment>
<feature type="binding site" evidence="4">
    <location>
        <position position="459"/>
    </location>
    <ligand>
        <name>Ni(2+)</name>
        <dbReference type="ChEBI" id="CHEBI:49786"/>
        <note>for nickel-dependent acireductone dioxygenase activity</note>
    </ligand>
</feature>
<dbReference type="UniPathway" id="UPA00904">
    <property type="reaction ID" value="UER00878"/>
</dbReference>
<evidence type="ECO:0000256" key="5">
    <source>
        <dbReference type="SAM" id="MobiDB-lite"/>
    </source>
</evidence>
<comment type="similarity">
    <text evidence="4">Belongs to the acireductone dioxygenase (ARD) family.</text>
</comment>
<dbReference type="HAMAP" id="MF_03154">
    <property type="entry name" value="Salvage_MtnD_euk"/>
    <property type="match status" value="1"/>
</dbReference>
<dbReference type="AlphaFoldDB" id="A0A4Y1QKK5"/>
<accession>A0A4Y1QKK5</accession>
<dbReference type="Pfam" id="PF03079">
    <property type="entry name" value="ARD"/>
    <property type="match status" value="1"/>
</dbReference>
<dbReference type="FunFam" id="2.60.120.10:FF:000031">
    <property type="entry name" value="1,2-dihydroxy-3-keto-5-methylthiopentene dioxygenase"/>
    <property type="match status" value="1"/>
</dbReference>
<keyword evidence="3 4" id="KW-0539">Nucleus</keyword>
<proteinExistence type="inferred from homology"/>
<feature type="binding site" evidence="4">
    <location>
        <position position="498"/>
    </location>
    <ligand>
        <name>Fe(2+)</name>
        <dbReference type="ChEBI" id="CHEBI:29033"/>
        <note>for iron-dependent acireductone dioxygenase activity</note>
    </ligand>
</feature>
<dbReference type="InterPro" id="IPR011051">
    <property type="entry name" value="RmlC_Cupin_sf"/>
</dbReference>
<keyword evidence="2 4" id="KW-0963">Cytoplasm</keyword>
<dbReference type="PROSITE" id="PS51320">
    <property type="entry name" value="TIFY"/>
    <property type="match status" value="1"/>
</dbReference>
<feature type="binding site" evidence="4">
    <location>
        <position position="459"/>
    </location>
    <ligand>
        <name>Fe(2+)</name>
        <dbReference type="ChEBI" id="CHEBI:29033"/>
        <note>for iron-dependent acireductone dioxygenase activity</note>
    </ligand>
</feature>
<keyword evidence="4" id="KW-0223">Dioxygenase</keyword>
<keyword evidence="4" id="KW-0028">Amino-acid biosynthesis</keyword>
<keyword evidence="4" id="KW-0560">Oxidoreductase</keyword>
<feature type="binding site" evidence="4">
    <location>
        <position position="453"/>
    </location>
    <ligand>
        <name>Fe(2+)</name>
        <dbReference type="ChEBI" id="CHEBI:29033"/>
        <note>for iron-dependent acireductone dioxygenase activity</note>
    </ligand>
</feature>
<feature type="binding site" evidence="4">
    <location>
        <position position="455"/>
    </location>
    <ligand>
        <name>Fe(2+)</name>
        <dbReference type="ChEBI" id="CHEBI:29033"/>
        <note>for iron-dependent acireductone dioxygenase activity</note>
    </ligand>
</feature>
<evidence type="ECO:0000256" key="4">
    <source>
        <dbReference type="HAMAP-Rule" id="MF_03154"/>
    </source>
</evidence>
<evidence type="ECO:0000313" key="7">
    <source>
        <dbReference type="EMBL" id="BBG92374.1"/>
    </source>
</evidence>
<dbReference type="GO" id="GO:0005506">
    <property type="term" value="F:iron ion binding"/>
    <property type="evidence" value="ECO:0007669"/>
    <property type="project" value="UniProtKB-UniRule"/>
</dbReference>
<feature type="region of interest" description="Disordered" evidence="5">
    <location>
        <begin position="91"/>
        <end position="138"/>
    </location>
</feature>
<evidence type="ECO:0000256" key="2">
    <source>
        <dbReference type="ARBA" id="ARBA00022490"/>
    </source>
</evidence>
<feature type="region of interest" description="Disordered" evidence="5">
    <location>
        <begin position="314"/>
        <end position="335"/>
    </location>
</feature>